<gene>
    <name evidence="19" type="ORF">J1605_004928</name>
</gene>
<dbReference type="InterPro" id="IPR036116">
    <property type="entry name" value="FN3_sf"/>
</dbReference>
<name>A0AB34HDD4_ESCRO</name>
<evidence type="ECO:0000259" key="17">
    <source>
        <dbReference type="PROSITE" id="PS50853"/>
    </source>
</evidence>
<dbReference type="InterPro" id="IPR002181">
    <property type="entry name" value="Fibrinogen_a/b/g_C_dom"/>
</dbReference>
<evidence type="ECO:0000256" key="6">
    <source>
        <dbReference type="ARBA" id="ARBA00022536"/>
    </source>
</evidence>
<dbReference type="FunFam" id="2.60.40.10:FF:000156">
    <property type="entry name" value="Tenascin N"/>
    <property type="match status" value="11"/>
</dbReference>
<dbReference type="CDD" id="cd00087">
    <property type="entry name" value="FReD"/>
    <property type="match status" value="1"/>
</dbReference>
<dbReference type="SMART" id="SM00186">
    <property type="entry name" value="FBG"/>
    <property type="match status" value="1"/>
</dbReference>
<feature type="region of interest" description="Disordered" evidence="15">
    <location>
        <begin position="664"/>
        <end position="685"/>
    </location>
</feature>
<evidence type="ECO:0000256" key="2">
    <source>
        <dbReference type="ARBA" id="ARBA00008673"/>
    </source>
</evidence>
<feature type="domain" description="Fibronectin type-III" evidence="17">
    <location>
        <begin position="1389"/>
        <end position="1477"/>
    </location>
</feature>
<dbReference type="NCBIfam" id="NF040941">
    <property type="entry name" value="GGGWT_bact"/>
    <property type="match status" value="1"/>
</dbReference>
<reference evidence="19 20" key="1">
    <citation type="submission" date="2022-11" db="EMBL/GenBank/DDBJ databases">
        <title>Whole genome sequence of Eschrichtius robustus ER-17-0199.</title>
        <authorList>
            <person name="Bruniche-Olsen A."/>
            <person name="Black A.N."/>
            <person name="Fields C.J."/>
            <person name="Walden K."/>
            <person name="Dewoody J.A."/>
        </authorList>
    </citation>
    <scope>NUCLEOTIDE SEQUENCE [LARGE SCALE GENOMIC DNA]</scope>
    <source>
        <strain evidence="19">ER-17-0199</strain>
        <tissue evidence="19">Blubber</tissue>
    </source>
</reference>
<dbReference type="InterPro" id="IPR014716">
    <property type="entry name" value="Fibrinogen_a/b/g_C_1"/>
</dbReference>
<evidence type="ECO:0000313" key="20">
    <source>
        <dbReference type="Proteomes" id="UP001159641"/>
    </source>
</evidence>
<dbReference type="GO" id="GO:0032991">
    <property type="term" value="C:protein-containing complex"/>
    <property type="evidence" value="ECO:0007669"/>
    <property type="project" value="UniProtKB-ARBA"/>
</dbReference>
<dbReference type="PROSITE" id="PS00514">
    <property type="entry name" value="FIBRINOGEN_C_1"/>
    <property type="match status" value="1"/>
</dbReference>
<evidence type="ECO:0000256" key="7">
    <source>
        <dbReference type="ARBA" id="ARBA00022729"/>
    </source>
</evidence>
<evidence type="ECO:0000256" key="11">
    <source>
        <dbReference type="ARBA" id="ARBA00059002"/>
    </source>
</evidence>
<dbReference type="Gene3D" id="4.10.530.10">
    <property type="entry name" value="Gamma-fibrinogen Carboxyl Terminal Fragment, domain 2"/>
    <property type="match status" value="1"/>
</dbReference>
<dbReference type="PROSITE" id="PS51406">
    <property type="entry name" value="FIBRINOGEN_C_2"/>
    <property type="match status" value="1"/>
</dbReference>
<dbReference type="GO" id="GO:2000026">
    <property type="term" value="P:regulation of multicellular organismal development"/>
    <property type="evidence" value="ECO:0007669"/>
    <property type="project" value="UniProtKB-ARBA"/>
</dbReference>
<feature type="domain" description="Fibronectin type-III" evidence="17">
    <location>
        <begin position="771"/>
        <end position="860"/>
    </location>
</feature>
<evidence type="ECO:0000256" key="4">
    <source>
        <dbReference type="ARBA" id="ARBA00022525"/>
    </source>
</evidence>
<keyword evidence="20" id="KW-1185">Reference proteome</keyword>
<dbReference type="EMBL" id="JAIQCJ010001490">
    <property type="protein sequence ID" value="KAJ8789187.1"/>
    <property type="molecule type" value="Genomic_DNA"/>
</dbReference>
<evidence type="ECO:0000256" key="8">
    <source>
        <dbReference type="ARBA" id="ARBA00022737"/>
    </source>
</evidence>
<comment type="subcellular location">
    <subcellularLocation>
        <location evidence="1">Secreted</location>
        <location evidence="1">Extracellular space</location>
        <location evidence="1">Extracellular matrix</location>
    </subcellularLocation>
</comment>
<feature type="compositionally biased region" description="Basic and acidic residues" evidence="15">
    <location>
        <begin position="666"/>
        <end position="679"/>
    </location>
</feature>
<feature type="domain" description="Fibronectin type-III" evidence="17">
    <location>
        <begin position="1213"/>
        <end position="1294"/>
    </location>
</feature>
<feature type="region of interest" description="Disordered" evidence="15">
    <location>
        <begin position="1490"/>
        <end position="1521"/>
    </location>
</feature>
<dbReference type="Gene3D" id="3.90.215.10">
    <property type="entry name" value="Gamma Fibrinogen, chain A, domain 1"/>
    <property type="match status" value="1"/>
</dbReference>
<dbReference type="CDD" id="cd00063">
    <property type="entry name" value="FN3"/>
    <property type="match status" value="13"/>
</dbReference>
<dbReference type="InterPro" id="IPR050991">
    <property type="entry name" value="ECM_Regulatory_Proteins"/>
</dbReference>
<dbReference type="Gene3D" id="2.60.40.10">
    <property type="entry name" value="Immunoglobulins"/>
    <property type="match status" value="14"/>
</dbReference>
<protein>
    <recommendedName>
        <fullName evidence="12">Tenascin-N</fullName>
    </recommendedName>
    <alternativeName>
        <fullName evidence="13">Tenascin-W</fullName>
    </alternativeName>
</protein>
<dbReference type="Proteomes" id="UP001159641">
    <property type="component" value="Unassembled WGS sequence"/>
</dbReference>
<dbReference type="InterPro" id="IPR036056">
    <property type="entry name" value="Fibrinogen-like_C"/>
</dbReference>
<dbReference type="GO" id="GO:0005615">
    <property type="term" value="C:extracellular space"/>
    <property type="evidence" value="ECO:0007669"/>
    <property type="project" value="TreeGrafter"/>
</dbReference>
<dbReference type="InterPro" id="IPR013783">
    <property type="entry name" value="Ig-like_fold"/>
</dbReference>
<feature type="region of interest" description="Disordered" evidence="15">
    <location>
        <begin position="1454"/>
        <end position="1477"/>
    </location>
</feature>
<keyword evidence="8" id="KW-0677">Repeat</keyword>
<proteinExistence type="inferred from homology"/>
<accession>A0AB34HDD4</accession>
<dbReference type="SMART" id="SM00181">
    <property type="entry name" value="EGF"/>
    <property type="match status" value="4"/>
</dbReference>
<feature type="domain" description="Fibronectin type-III" evidence="17">
    <location>
        <begin position="685"/>
        <end position="768"/>
    </location>
</feature>
<dbReference type="FunFam" id="2.10.25.10:FF:000001">
    <property type="entry name" value="Tenascin C"/>
    <property type="match status" value="2"/>
</dbReference>
<keyword evidence="9" id="KW-1015">Disulfide bond</keyword>
<keyword evidence="14" id="KW-0175">Coiled coil</keyword>
<organism evidence="19 20">
    <name type="scientific">Eschrichtius robustus</name>
    <name type="common">California gray whale</name>
    <name type="synonym">Eschrichtius gibbosus</name>
    <dbReference type="NCBI Taxonomy" id="9764"/>
    <lineage>
        <taxon>Eukaryota</taxon>
        <taxon>Metazoa</taxon>
        <taxon>Chordata</taxon>
        <taxon>Craniata</taxon>
        <taxon>Vertebrata</taxon>
        <taxon>Euteleostomi</taxon>
        <taxon>Mammalia</taxon>
        <taxon>Eutheria</taxon>
        <taxon>Laurasiatheria</taxon>
        <taxon>Artiodactyla</taxon>
        <taxon>Whippomorpha</taxon>
        <taxon>Cetacea</taxon>
        <taxon>Mysticeti</taxon>
        <taxon>Eschrichtiidae</taxon>
        <taxon>Eschrichtius</taxon>
    </lineage>
</organism>
<comment type="subunit">
    <text evidence="3">Homohexamer.</text>
</comment>
<feature type="signal peptide" evidence="16">
    <location>
        <begin position="1"/>
        <end position="23"/>
    </location>
</feature>
<dbReference type="CDD" id="cd00035">
    <property type="entry name" value="ChtBD1"/>
    <property type="match status" value="1"/>
</dbReference>
<dbReference type="SMART" id="SM00060">
    <property type="entry name" value="FN3"/>
    <property type="match status" value="13"/>
</dbReference>
<keyword evidence="7 16" id="KW-0732">Signal</keyword>
<evidence type="ECO:0000256" key="10">
    <source>
        <dbReference type="ARBA" id="ARBA00023180"/>
    </source>
</evidence>
<dbReference type="GO" id="GO:0030155">
    <property type="term" value="P:regulation of cell adhesion"/>
    <property type="evidence" value="ECO:0007669"/>
    <property type="project" value="TreeGrafter"/>
</dbReference>
<dbReference type="Pfam" id="PF00041">
    <property type="entry name" value="fn3"/>
    <property type="match status" value="12"/>
</dbReference>
<feature type="domain" description="Fibronectin type-III" evidence="17">
    <location>
        <begin position="301"/>
        <end position="389"/>
    </location>
</feature>
<feature type="domain" description="Fibronectin type-III" evidence="17">
    <location>
        <begin position="595"/>
        <end position="684"/>
    </location>
</feature>
<dbReference type="PANTHER" id="PTHR46708:SF12">
    <property type="entry name" value="TENASCIN N"/>
    <property type="match status" value="1"/>
</dbReference>
<dbReference type="InterPro" id="IPR000742">
    <property type="entry name" value="EGF"/>
</dbReference>
<evidence type="ECO:0000256" key="5">
    <source>
        <dbReference type="ARBA" id="ARBA00022530"/>
    </source>
</evidence>
<comment type="caution">
    <text evidence="19">The sequence shown here is derived from an EMBL/GenBank/DDBJ whole genome shotgun (WGS) entry which is preliminary data.</text>
</comment>
<dbReference type="Pfam" id="PF25024">
    <property type="entry name" value="EGF_TEN"/>
    <property type="match status" value="1"/>
</dbReference>
<dbReference type="PANTHER" id="PTHR46708">
    <property type="entry name" value="TENASCIN"/>
    <property type="match status" value="1"/>
</dbReference>
<evidence type="ECO:0000256" key="14">
    <source>
        <dbReference type="SAM" id="Coils"/>
    </source>
</evidence>
<evidence type="ECO:0000256" key="1">
    <source>
        <dbReference type="ARBA" id="ARBA00004498"/>
    </source>
</evidence>
<evidence type="ECO:0000256" key="9">
    <source>
        <dbReference type="ARBA" id="ARBA00023157"/>
    </source>
</evidence>
<keyword evidence="5" id="KW-0272">Extracellular matrix</keyword>
<keyword evidence="6" id="KW-0245">EGF-like domain</keyword>
<evidence type="ECO:0000259" key="18">
    <source>
        <dbReference type="PROSITE" id="PS51406"/>
    </source>
</evidence>
<sequence length="2012" mass="219958">MGLQGMFCFPLGLLFGSVLLVASAPATLESSGCSEREQQVTVSHTYKIDVPKSALVQVAADPQPLRDDGDSLLAPGEVEEQNIIFRHNIRLQTPQKDCELAGSIQDLLARVKKLEEEMAEVKERCSAQRCCPGAAERAVQDPEITSLLLGSPGKEIPHSQALKSQLTVFLSRAGLSRHCSGHGTFSPDTCSCYCEQGWEGADCERPACPGACSGHGRCVDGRCLCEQPYVGTDCAYPACAENCSGHGVCVRGVCQCHEDFTSEDCSERRCPGDCSGHGFCDTGECYCEEGFTGLDCAQVVSPQGLQLLRSTEDSLLVSWEPSSQVDHYLLSYYPLGKELSIKQIQVPKEQHSYEILGLLPGTKYIVTLRNVMKEISSSPQHLLATTDLAMLGTAWVTDETENSLDVEWENPPTRVDYYKLQYGPLTGQEVAEVSVPKSSDPKSRYDITVSSLRKVIHKHEYPIQHMALEGAGAGLQPGTEYKIAVVPMRGDLEGKPILLNGRTEIDSPTNVVTDRVTEDTAMVSWNPVQAVIDKYVVRYISTDGETKDTAVHREQSSTVLTGLKPGEVYKVYVWAERGNQESKKADTKALTEIDSPQNLVTNGVTENTVTVSWDPVQAVIDRYLVRYTSADGDSGEVPVGKEQSSTVLTGLRPGVEYTVHVWAQKGDQESREADTKAPTDIDSPQNLVTDQVTENTATISWDPVQAVIDRYLVRYTSADGDFGEVPVGKEESSTVLTGLRPGVEYTVHVWAQKGDRESRKADTTAPTEIDSPKNLVTDQVTENTATVSWDPVQAVIDKYLVRYTSADGDSGEVLVGKEQSSTVLTGLRPGVEYTVHVWAQKGDRESRKADTTALTDIDSPQNLVTDQVTENTATVSWDPVQAVIDRYLVRYTSADGDSGEVPVGKEQSSTVLMGLRPGVEYTVHMWAQKGDRESRKADTTAPTEIDSPQNLVTDRVTENTATVSWDPVQAVIDKYLVRYTSADGDSGEVLVGKEQSSTVLTGLRPGVEYTVHVWAQKGDRESRKADTMALTDIDSPKNLATDQVTENTATISWDPVQAVIDRYLVRYTSADGDSGEVPVGKEQSSTVLTGLRPGVEYTVHVWAQKGDRESRKADTTAPTEIDSPQNLVTDRVTENTATVSWDPVQAVIDRYLVCYTSADGDSGEVLVGKEQSSTVLTGLRPGVEYTVHVWAQKGDRESRKADTMALTDIDSPKNLATDQVTENTATASWDPVQAVIDRYLVRYTSADGDSGEVPVGKEQSSTVLTGLRPGVEYTVHVWAQKGDRESRKADTKAPTEIDSPQNLVTDQVTENTATVSWDPVQAVIDKYLVRYTSADGDSGEFPVGKEQSSTVLTGLRPGVEYTVHVWAQKGDRESRKADTMALTDIDSPKNLATDQVTENTATISWDPVQAVIDRYLVRYTSADGDSGEVPVGKEESSTILTGLRPGVEYTVHVWAQKGDRESRKADTTAPTGTVRDDGDIKLFIPIRKQSSSTLAGEGSREHSVSPTGGSGGASSSPNYSWRPKGPGLLVFSLRDEALGVAEHHGDQASEGPDGITEPTLTSVGLFRQSGQGLGSPLCGRVRHAWPLALEIDGYILTYQFPDGTVKEVQLGRGDQRFELQGLEQGVTLPVSLVAFKGDRRSRSVSTTLSTVGARFPHPSDCSQVQQNSNVASGLYTIYLHGDASWPLQVYCDMDTDGGGWILHFQSIATSVSFTFCPLCPSSGQPPSTVLSLSRVCSGVSEGNVHLPLQVFQRRNTGQLDFFKRWRTYVEGFGDPMREFWLGLDKLHNLTTGTPTRYEVRVDLQTASESAYAIYDSFQVASSKERYRLTVGKYRGTAALFGTRGVQLWWEGEVSDSSPTQTVQVGPQLLLPLKLNQKAHNSSPKETPARSGVDLGPCISNKFQVLQLLAVQGDALSYHNGWKFTTFDRDNDIALSNCALTHHGGWWYKNCHLANPNGRYGETKHSEGVNWEPWKGHEFSIPFVELKIRPHGYSGERVLGRKKRTLGENSRTF</sequence>
<feature type="chain" id="PRO_5044191642" description="Tenascin-N" evidence="16">
    <location>
        <begin position="24"/>
        <end position="2012"/>
    </location>
</feature>
<feature type="domain" description="Fibronectin type-III" evidence="17">
    <location>
        <begin position="1037"/>
        <end position="1120"/>
    </location>
</feature>
<comment type="function">
    <text evidence="11">Extracellular matrix protein that seems to be a ligand for ITGA8:ITGB1, ITGAV:ITGB1 and ITGA4:ITGB1. Involved in neurite outgrowth and cell migration in hippocampal explants. During endochondral bone formation, inhibits proliferation and differentiation of proteoblasts mediated by canonical WNT signaling. In tumors, stimulates angiogenesis by elongation, migration and sprouting of endothelial cells. Expressed in most mammary tumors, may facilitate tumorigenesis by supporting the migratory behavior of breast cancer cells.</text>
</comment>
<dbReference type="InterPro" id="IPR020837">
    <property type="entry name" value="Fibrinogen_CS"/>
</dbReference>
<keyword evidence="10" id="KW-0325">Glycoprotein</keyword>
<dbReference type="PROSITE" id="PS50853">
    <property type="entry name" value="FN3"/>
    <property type="match status" value="12"/>
</dbReference>
<dbReference type="SUPFAM" id="SSF56496">
    <property type="entry name" value="Fibrinogen C-terminal domain-like"/>
    <property type="match status" value="2"/>
</dbReference>
<feature type="domain" description="Fibronectin type-III" evidence="17">
    <location>
        <begin position="947"/>
        <end position="1036"/>
    </location>
</feature>
<dbReference type="GO" id="GO:0098966">
    <property type="term" value="C:perisynaptic extracellular matrix"/>
    <property type="evidence" value="ECO:0007669"/>
    <property type="project" value="TreeGrafter"/>
</dbReference>
<feature type="domain" description="Fibrinogen C-terminal" evidence="18">
    <location>
        <begin position="1652"/>
        <end position="1991"/>
    </location>
</feature>
<evidence type="ECO:0000256" key="13">
    <source>
        <dbReference type="ARBA" id="ARBA00080295"/>
    </source>
</evidence>
<evidence type="ECO:0000313" key="19">
    <source>
        <dbReference type="EMBL" id="KAJ8789187.1"/>
    </source>
</evidence>
<dbReference type="FunFam" id="2.10.25.10:FF:000332">
    <property type="entry name" value="Tenascin N"/>
    <property type="match status" value="1"/>
</dbReference>
<feature type="compositionally biased region" description="Basic and acidic residues" evidence="15">
    <location>
        <begin position="1457"/>
        <end position="1466"/>
    </location>
</feature>
<dbReference type="InterPro" id="IPR003961">
    <property type="entry name" value="FN3_dom"/>
</dbReference>
<dbReference type="SUPFAM" id="SSF49265">
    <property type="entry name" value="Fibronectin type III"/>
    <property type="match status" value="9"/>
</dbReference>
<evidence type="ECO:0000256" key="15">
    <source>
        <dbReference type="SAM" id="MobiDB-lite"/>
    </source>
</evidence>
<dbReference type="GO" id="GO:0030334">
    <property type="term" value="P:regulation of cell migration"/>
    <property type="evidence" value="ECO:0007669"/>
    <property type="project" value="UniProtKB-ARBA"/>
</dbReference>
<dbReference type="PROSITE" id="PS01186">
    <property type="entry name" value="EGF_2"/>
    <property type="match status" value="2"/>
</dbReference>
<keyword evidence="4" id="KW-0964">Secreted</keyword>
<evidence type="ECO:0000256" key="16">
    <source>
        <dbReference type="SAM" id="SignalP"/>
    </source>
</evidence>
<evidence type="ECO:0000256" key="3">
    <source>
        <dbReference type="ARBA" id="ARBA00011643"/>
    </source>
</evidence>
<feature type="domain" description="Fibronectin type-III" evidence="17">
    <location>
        <begin position="1299"/>
        <end position="1388"/>
    </location>
</feature>
<feature type="coiled-coil region" evidence="14">
    <location>
        <begin position="104"/>
        <end position="131"/>
    </location>
</feature>
<dbReference type="Pfam" id="PF00147">
    <property type="entry name" value="Fibrinogen_C"/>
    <property type="match status" value="3"/>
</dbReference>
<feature type="domain" description="Fibronectin type-III" evidence="17">
    <location>
        <begin position="861"/>
        <end position="944"/>
    </location>
</feature>
<feature type="domain" description="Fibronectin type-III" evidence="17">
    <location>
        <begin position="1123"/>
        <end position="1212"/>
    </location>
</feature>
<comment type="similarity">
    <text evidence="2">Belongs to the tenascin family.</text>
</comment>
<dbReference type="Gene3D" id="2.10.25.10">
    <property type="entry name" value="Laminin"/>
    <property type="match status" value="3"/>
</dbReference>
<evidence type="ECO:0000256" key="12">
    <source>
        <dbReference type="ARBA" id="ARBA00072694"/>
    </source>
</evidence>
<feature type="domain" description="Fibronectin type-III" evidence="17">
    <location>
        <begin position="507"/>
        <end position="594"/>
    </location>
</feature>